<evidence type="ECO:0000259" key="3">
    <source>
        <dbReference type="Pfam" id="PF00534"/>
    </source>
</evidence>
<evidence type="ECO:0000256" key="2">
    <source>
        <dbReference type="ARBA" id="ARBA00022679"/>
    </source>
</evidence>
<reference evidence="5" key="1">
    <citation type="submission" date="2017-02" db="EMBL/GenBank/DDBJ databases">
        <authorList>
            <person name="Varghese N."/>
            <person name="Submissions S."/>
        </authorList>
    </citation>
    <scope>NUCLEOTIDE SEQUENCE [LARGE SCALE GENOMIC DNA]</scope>
    <source>
        <strain evidence="5">ATCC BAA-1030</strain>
    </source>
</reference>
<dbReference type="SUPFAM" id="SSF53756">
    <property type="entry name" value="UDP-Glycosyltransferase/glycogen phosphorylase"/>
    <property type="match status" value="1"/>
</dbReference>
<evidence type="ECO:0000256" key="1">
    <source>
        <dbReference type="ARBA" id="ARBA00022676"/>
    </source>
</evidence>
<feature type="domain" description="Glycosyl transferase family 1" evidence="3">
    <location>
        <begin position="301"/>
        <end position="426"/>
    </location>
</feature>
<dbReference type="RefSeq" id="WP_078807473.1">
    <property type="nucleotide sequence ID" value="NZ_FUXI01000016.1"/>
</dbReference>
<evidence type="ECO:0000313" key="4">
    <source>
        <dbReference type="EMBL" id="SJZ82183.1"/>
    </source>
</evidence>
<dbReference type="GO" id="GO:0016757">
    <property type="term" value="F:glycosyltransferase activity"/>
    <property type="evidence" value="ECO:0007669"/>
    <property type="project" value="UniProtKB-KW"/>
</dbReference>
<dbReference type="InterPro" id="IPR001296">
    <property type="entry name" value="Glyco_trans_1"/>
</dbReference>
<protein>
    <submittedName>
        <fullName evidence="4">Accessory Sec system glycosylation protein GtfA</fullName>
    </submittedName>
</protein>
<proteinExistence type="predicted"/>
<dbReference type="AlphaFoldDB" id="A0A1T4NSE9"/>
<organism evidence="4 5">
    <name type="scientific">Pilibacter termitis</name>
    <dbReference type="NCBI Taxonomy" id="263852"/>
    <lineage>
        <taxon>Bacteria</taxon>
        <taxon>Bacillati</taxon>
        <taxon>Bacillota</taxon>
        <taxon>Bacilli</taxon>
        <taxon>Lactobacillales</taxon>
        <taxon>Enterococcaceae</taxon>
        <taxon>Pilibacter</taxon>
    </lineage>
</organism>
<gene>
    <name evidence="4" type="ORF">SAMN02745116_01539</name>
</gene>
<evidence type="ECO:0000313" key="5">
    <source>
        <dbReference type="Proteomes" id="UP000190328"/>
    </source>
</evidence>
<dbReference type="OrthoDB" id="9765175at2"/>
<accession>A0A1T4NSE9</accession>
<name>A0A1T4NSE9_9ENTE</name>
<keyword evidence="1" id="KW-0328">Glycosyltransferase</keyword>
<dbReference type="PANTHER" id="PTHR12526:SF629">
    <property type="entry name" value="TEICHURONIC ACID BIOSYNTHESIS GLYCOSYLTRANSFERASE TUAH-RELATED"/>
    <property type="match status" value="1"/>
</dbReference>
<dbReference type="STRING" id="263852.SAMN02745116_01539"/>
<keyword evidence="5" id="KW-1185">Reference proteome</keyword>
<dbReference type="Gene3D" id="3.40.50.2000">
    <property type="entry name" value="Glycogen Phosphorylase B"/>
    <property type="match status" value="2"/>
</dbReference>
<sequence length="476" mass="56089">MNFFINKAMGLGNSGVEHAQFYRAKCFRREKLPYKYVFMELVKNLHEAMEKWKIGEQEVINIWEFFVLGDAYLFEGVKERYAYKETLIVDSTNTHRVKETYTSSGLFIREHFEKSPNPKDEKTLLVSNYKTEIFDARTHEKKIVFQFLHHARRNRTIGNIHLYNFQGQHLFFRNEILFQRFFLHYLAEKFEGRKNFFIDRGEETEVALFNHRPKNTKIIELIHADHLSDREVVSAPLWNNYYEYLLTHSQAVDRIVVATKLQREDLLLDFPNGREKIVAIPVGGIDDIDFSNRAKEERRIRKFVTASRLAAEKHLDLIIQAVVQIYQEFPFISLDIFGQGGEDVKLRALIQELKAEDYIRLKGHSDKIEEEFKRYDAFISASFSEGFGLTYIEALNMNLPILTFNARFGALELVKHNENGIIKEFSRENDTFNIEQLKSGIYDLFFAEFMKDTRFSVAEYQESVIAKQWKELVNGL</sequence>
<dbReference type="Pfam" id="PF00534">
    <property type="entry name" value="Glycos_transf_1"/>
    <property type="match status" value="1"/>
</dbReference>
<keyword evidence="2" id="KW-0808">Transferase</keyword>
<dbReference type="PANTHER" id="PTHR12526">
    <property type="entry name" value="GLYCOSYLTRANSFERASE"/>
    <property type="match status" value="1"/>
</dbReference>
<dbReference type="EMBL" id="FUXI01000016">
    <property type="protein sequence ID" value="SJZ82183.1"/>
    <property type="molecule type" value="Genomic_DNA"/>
</dbReference>
<dbReference type="Proteomes" id="UP000190328">
    <property type="component" value="Unassembled WGS sequence"/>
</dbReference>